<evidence type="ECO:0000313" key="10">
    <source>
        <dbReference type="EMBL" id="KIC73748.1"/>
    </source>
</evidence>
<dbReference type="PANTHER" id="PTHR11557">
    <property type="entry name" value="PORPHOBILINOGEN DEAMINASE"/>
    <property type="match status" value="1"/>
</dbReference>
<comment type="catalytic activity">
    <reaction evidence="7">
        <text>4 porphobilinogen + H2O = hydroxymethylbilane + 4 NH4(+)</text>
        <dbReference type="Rhea" id="RHEA:13185"/>
        <dbReference type="ChEBI" id="CHEBI:15377"/>
        <dbReference type="ChEBI" id="CHEBI:28938"/>
        <dbReference type="ChEBI" id="CHEBI:57845"/>
        <dbReference type="ChEBI" id="CHEBI:58126"/>
        <dbReference type="EC" id="2.5.1.61"/>
    </reaction>
</comment>
<feature type="domain" description="Porphobilinogen deaminase N-terminal" evidence="9">
    <location>
        <begin position="18"/>
        <end position="222"/>
    </location>
</feature>
<dbReference type="AlphaFoldDB" id="A0A0C1HGG1"/>
<organism evidence="10 11">
    <name type="scientific">Candidatus Protochlamydia amoebophila</name>
    <dbReference type="NCBI Taxonomy" id="362787"/>
    <lineage>
        <taxon>Bacteria</taxon>
        <taxon>Pseudomonadati</taxon>
        <taxon>Chlamydiota</taxon>
        <taxon>Chlamydiia</taxon>
        <taxon>Parachlamydiales</taxon>
        <taxon>Parachlamydiaceae</taxon>
        <taxon>Candidatus Protochlamydia</taxon>
    </lineage>
</organism>
<accession>A0A0C1HGG1</accession>
<evidence type="ECO:0000259" key="9">
    <source>
        <dbReference type="Pfam" id="PF01379"/>
    </source>
</evidence>
<evidence type="ECO:0000256" key="7">
    <source>
        <dbReference type="ARBA" id="ARBA00048169"/>
    </source>
</evidence>
<dbReference type="PRINTS" id="PR00151">
    <property type="entry name" value="PORPHBDMNASE"/>
</dbReference>
<comment type="caution">
    <text evidence="10">The sequence shown here is derived from an EMBL/GenBank/DDBJ whole genome shotgun (WGS) entry which is preliminary data.</text>
</comment>
<comment type="pathway">
    <text evidence="2">Porphyrin-containing compound metabolism; protoporphyrin-IX biosynthesis; coproporphyrinogen-III from 5-aminolevulinate: step 2/4.</text>
</comment>
<proteinExistence type="inferred from homology"/>
<reference evidence="10 11" key="1">
    <citation type="journal article" date="2014" name="Mol. Biol. Evol.">
        <title>Massive expansion of Ubiquitination-related gene families within the Chlamydiae.</title>
        <authorList>
            <person name="Domman D."/>
            <person name="Collingro A."/>
            <person name="Lagkouvardos I."/>
            <person name="Gehre L."/>
            <person name="Weinmaier T."/>
            <person name="Rattei T."/>
            <person name="Subtil A."/>
            <person name="Horn M."/>
        </authorList>
    </citation>
    <scope>NUCLEOTIDE SEQUENCE [LARGE SCALE GENOMIC DNA]</scope>
    <source>
        <strain evidence="10 11">EI2</strain>
    </source>
</reference>
<dbReference type="GO" id="GO:0006783">
    <property type="term" value="P:heme biosynthetic process"/>
    <property type="evidence" value="ECO:0007669"/>
    <property type="project" value="TreeGrafter"/>
</dbReference>
<dbReference type="Proteomes" id="UP000031465">
    <property type="component" value="Unassembled WGS sequence"/>
</dbReference>
<protein>
    <recommendedName>
        <fullName evidence="4 8">Hydroxymethylbilane synthase</fullName>
        <ecNumber evidence="4 8">2.5.1.61</ecNumber>
    </recommendedName>
</protein>
<dbReference type="NCBIfam" id="NF002202">
    <property type="entry name" value="PRK01066.1"/>
    <property type="match status" value="1"/>
</dbReference>
<evidence type="ECO:0000256" key="2">
    <source>
        <dbReference type="ARBA" id="ARBA00004735"/>
    </source>
</evidence>
<dbReference type="EC" id="2.5.1.61" evidence="4 8"/>
<evidence type="ECO:0000256" key="5">
    <source>
        <dbReference type="ARBA" id="ARBA00022679"/>
    </source>
</evidence>
<name>A0A0C1HGG1_9BACT</name>
<comment type="function">
    <text evidence="1">Tetrapolymerization of the monopyrrole PBG into the hydroxymethylbilane pre-uroporphyrinogen in several discrete steps.</text>
</comment>
<dbReference type="Pfam" id="PF01379">
    <property type="entry name" value="Porphobil_deam"/>
    <property type="match status" value="1"/>
</dbReference>
<sequence length="233" mass="26115">MLRKRSMLYSNNSQPYFISVGARSSPLSRAQVQEILKALRSFYPSIGFTISYFDTIGDLDQKTSLRDLDKTNFFTKEIDEAILQKKCQIGIHSAKDLPDPIPDGLQLICLTKGVDCSDVLVLRDGETLQTLPPHSRIATSSIRRENIVKLLRNDFIFFDLRGTIAQRLALLEKKQADGVVVAEAALIRLGLTHLNRIRLPGTTVEGQGQLAIIARKDDARMETLFACLDVRKN</sequence>
<dbReference type="PATRIC" id="fig|362787.3.peg.307"/>
<comment type="similarity">
    <text evidence="3">Belongs to the HMBS family.</text>
</comment>
<dbReference type="GO" id="GO:0005737">
    <property type="term" value="C:cytoplasm"/>
    <property type="evidence" value="ECO:0007669"/>
    <property type="project" value="UniProtKB-UniRule"/>
</dbReference>
<keyword evidence="5 10" id="KW-0808">Transferase</keyword>
<keyword evidence="6" id="KW-0627">Porphyrin biosynthesis</keyword>
<evidence type="ECO:0000313" key="11">
    <source>
        <dbReference type="Proteomes" id="UP000031465"/>
    </source>
</evidence>
<dbReference type="InterPro" id="IPR022417">
    <property type="entry name" value="Porphobilin_deaminase_N"/>
</dbReference>
<dbReference type="GO" id="GO:0004418">
    <property type="term" value="F:hydroxymethylbilane synthase activity"/>
    <property type="evidence" value="ECO:0007669"/>
    <property type="project" value="UniProtKB-UniRule"/>
</dbReference>
<dbReference type="NCBIfam" id="TIGR00212">
    <property type="entry name" value="hemC"/>
    <property type="match status" value="1"/>
</dbReference>
<evidence type="ECO:0000256" key="6">
    <source>
        <dbReference type="ARBA" id="ARBA00023244"/>
    </source>
</evidence>
<dbReference type="Gene3D" id="3.40.190.10">
    <property type="entry name" value="Periplasmic binding protein-like II"/>
    <property type="match status" value="2"/>
</dbReference>
<dbReference type="SUPFAM" id="SSF53850">
    <property type="entry name" value="Periplasmic binding protein-like II"/>
    <property type="match status" value="1"/>
</dbReference>
<evidence type="ECO:0000256" key="4">
    <source>
        <dbReference type="ARBA" id="ARBA00012655"/>
    </source>
</evidence>
<gene>
    <name evidence="10" type="primary">hemC</name>
    <name evidence="10" type="ORF">DB44_AV00110</name>
</gene>
<dbReference type="InterPro" id="IPR000860">
    <property type="entry name" value="HemC"/>
</dbReference>
<dbReference type="EMBL" id="JSAN01000020">
    <property type="protein sequence ID" value="KIC73748.1"/>
    <property type="molecule type" value="Genomic_DNA"/>
</dbReference>
<dbReference type="PANTHER" id="PTHR11557:SF0">
    <property type="entry name" value="PORPHOBILINOGEN DEAMINASE"/>
    <property type="match status" value="1"/>
</dbReference>
<evidence type="ECO:0000256" key="3">
    <source>
        <dbReference type="ARBA" id="ARBA00005638"/>
    </source>
</evidence>
<evidence type="ECO:0000256" key="1">
    <source>
        <dbReference type="ARBA" id="ARBA00002869"/>
    </source>
</evidence>
<evidence type="ECO:0000256" key="8">
    <source>
        <dbReference type="NCBIfam" id="TIGR00212"/>
    </source>
</evidence>